<protein>
    <recommendedName>
        <fullName evidence="6">Probable septum site-determining protein MinC</fullName>
    </recommendedName>
</protein>
<evidence type="ECO:0000256" key="3">
    <source>
        <dbReference type="ARBA" id="ARBA00023210"/>
    </source>
</evidence>
<dbReference type="Gene3D" id="3.30.160.540">
    <property type="match status" value="1"/>
</dbReference>
<evidence type="ECO:0000256" key="1">
    <source>
        <dbReference type="ARBA" id="ARBA00006291"/>
    </source>
</evidence>
<dbReference type="SUPFAM" id="SSF63848">
    <property type="entry name" value="Cell-division inhibitor MinC, C-terminal domain"/>
    <property type="match status" value="1"/>
</dbReference>
<comment type="subunit">
    <text evidence="5 6">Interacts with MinD and FtsZ.</text>
</comment>
<dbReference type="GO" id="GO:0000902">
    <property type="term" value="P:cell morphogenesis"/>
    <property type="evidence" value="ECO:0007669"/>
    <property type="project" value="InterPro"/>
</dbReference>
<dbReference type="InterPro" id="IPR005526">
    <property type="entry name" value="Septum_form_inhib_MinC_C"/>
</dbReference>
<comment type="similarity">
    <text evidence="1 6">Belongs to the MinC family.</text>
</comment>
<dbReference type="InterPro" id="IPR055219">
    <property type="entry name" value="MinC_N_1"/>
</dbReference>
<keyword evidence="4 6" id="KW-0131">Cell cycle</keyword>
<keyword evidence="3 6" id="KW-0717">Septation</keyword>
<dbReference type="eggNOG" id="COG0850">
    <property type="taxonomic scope" value="Bacteria"/>
</dbReference>
<dbReference type="AlphaFoldDB" id="A0A1N6GKG0"/>
<evidence type="ECO:0000256" key="2">
    <source>
        <dbReference type="ARBA" id="ARBA00022618"/>
    </source>
</evidence>
<evidence type="ECO:0000256" key="4">
    <source>
        <dbReference type="ARBA" id="ARBA00023306"/>
    </source>
</evidence>
<evidence type="ECO:0000313" key="10">
    <source>
        <dbReference type="Proteomes" id="UP000184758"/>
    </source>
</evidence>
<dbReference type="GO" id="GO:0000917">
    <property type="term" value="P:division septum assembly"/>
    <property type="evidence" value="ECO:0007669"/>
    <property type="project" value="UniProtKB-KW"/>
</dbReference>
<proteinExistence type="inferred from homology"/>
<dbReference type="Pfam" id="PF22642">
    <property type="entry name" value="MinC_N_1"/>
    <property type="match status" value="1"/>
</dbReference>
<dbReference type="STRING" id="28230.SAMN05878443_1271"/>
<comment type="function">
    <text evidence="6">Cell division inhibitor that blocks the formation of polar Z ring septums. Rapidly oscillates between the poles of the cell to destabilize FtsZ filaments that have formed before they mature into polar Z rings. Prevents FtsZ polymerization.</text>
</comment>
<dbReference type="Gene3D" id="2.160.20.70">
    <property type="match status" value="1"/>
</dbReference>
<gene>
    <name evidence="6" type="primary">minC</name>
    <name evidence="9" type="ORF">SAMN05878443_1271</name>
</gene>
<reference evidence="10" key="1">
    <citation type="submission" date="2016-11" db="EMBL/GenBank/DDBJ databases">
        <authorList>
            <person name="Varghese N."/>
            <person name="Submissions S."/>
        </authorList>
    </citation>
    <scope>NUCLEOTIDE SEQUENCE [LARGE SCALE GENOMIC DNA]</scope>
    <source>
        <strain evidence="10">313</strain>
    </source>
</reference>
<dbReference type="EMBL" id="FSRN01000001">
    <property type="protein sequence ID" value="SIO07882.1"/>
    <property type="molecule type" value="Genomic_DNA"/>
</dbReference>
<feature type="domain" description="Septum site-determining protein MinC N-terminal" evidence="8">
    <location>
        <begin position="16"/>
        <end position="97"/>
    </location>
</feature>
<dbReference type="RefSeq" id="WP_178377446.1">
    <property type="nucleotide sequence ID" value="NZ_FSRN01000001.1"/>
</dbReference>
<dbReference type="HAMAP" id="MF_00267">
    <property type="entry name" value="MinC"/>
    <property type="match status" value="1"/>
</dbReference>
<evidence type="ECO:0000259" key="7">
    <source>
        <dbReference type="Pfam" id="PF03775"/>
    </source>
</evidence>
<dbReference type="Proteomes" id="UP000184758">
    <property type="component" value="Unassembled WGS sequence"/>
</dbReference>
<accession>A0A1N6GKG0</accession>
<evidence type="ECO:0000256" key="5">
    <source>
        <dbReference type="ARBA" id="ARBA00046874"/>
    </source>
</evidence>
<feature type="domain" description="Septum formation inhibitor MinC C-terminal" evidence="7">
    <location>
        <begin position="121"/>
        <end position="212"/>
    </location>
</feature>
<dbReference type="PANTHER" id="PTHR34108:SF1">
    <property type="entry name" value="SEPTUM SITE-DETERMINING PROTEIN MINC"/>
    <property type="match status" value="1"/>
</dbReference>
<evidence type="ECO:0000259" key="8">
    <source>
        <dbReference type="Pfam" id="PF22642"/>
    </source>
</evidence>
<dbReference type="InterPro" id="IPR016098">
    <property type="entry name" value="CAP/MinC_C"/>
</dbReference>
<dbReference type="InterPro" id="IPR036145">
    <property type="entry name" value="MinC_C_sf"/>
</dbReference>
<dbReference type="InterPro" id="IPR013033">
    <property type="entry name" value="MinC"/>
</dbReference>
<dbReference type="Pfam" id="PF03775">
    <property type="entry name" value="MinC_C"/>
    <property type="match status" value="1"/>
</dbReference>
<evidence type="ECO:0000256" key="6">
    <source>
        <dbReference type="HAMAP-Rule" id="MF_00267"/>
    </source>
</evidence>
<name>A0A1N6GKG0_9LACT</name>
<dbReference type="PANTHER" id="PTHR34108">
    <property type="entry name" value="SEPTUM SITE-DETERMINING PROTEIN MINC"/>
    <property type="match status" value="1"/>
</dbReference>
<sequence>MANILAEGVVKVKQSVTLKGTKGSFVLSLDEAASFVSIMKELNELLEHLNSEQKRSKEVQKEILLEIKTGNRLLSQEQQELIIEEINSNSTFLIKTITSSVVTVTKAIEWQKTVSLQMEVQTIRSGQVLTAPGNLLFIGKVHPGGMLRAKGSIFIIGELMGTAHAGFEGNINSVIVADFHTNAQIRIADNVQIVEKKNEHPDNVRKNEFAFINDLHILDFHSLEQLKKIRPNLDKVIGGLSEWV</sequence>
<keyword evidence="10" id="KW-1185">Reference proteome</keyword>
<evidence type="ECO:0000313" key="9">
    <source>
        <dbReference type="EMBL" id="SIO07882.1"/>
    </source>
</evidence>
<keyword evidence="2 6" id="KW-0132">Cell division</keyword>
<organism evidence="9 10">
    <name type="scientific">Carnobacterium alterfunditum</name>
    <dbReference type="NCBI Taxonomy" id="28230"/>
    <lineage>
        <taxon>Bacteria</taxon>
        <taxon>Bacillati</taxon>
        <taxon>Bacillota</taxon>
        <taxon>Bacilli</taxon>
        <taxon>Lactobacillales</taxon>
        <taxon>Carnobacteriaceae</taxon>
        <taxon>Carnobacterium</taxon>
    </lineage>
</organism>
<dbReference type="GO" id="GO:1901891">
    <property type="term" value="P:regulation of cell septum assembly"/>
    <property type="evidence" value="ECO:0007669"/>
    <property type="project" value="InterPro"/>
</dbReference>